<reference evidence="3 4" key="1">
    <citation type="journal article" date="2016" name="Nat. Commun.">
        <title>Thousands of microbial genomes shed light on interconnected biogeochemical processes in an aquifer system.</title>
        <authorList>
            <person name="Anantharaman K."/>
            <person name="Brown C.T."/>
            <person name="Hug L.A."/>
            <person name="Sharon I."/>
            <person name="Castelle C.J."/>
            <person name="Probst A.J."/>
            <person name="Thomas B.C."/>
            <person name="Singh A."/>
            <person name="Wilkins M.J."/>
            <person name="Karaoz U."/>
            <person name="Brodie E.L."/>
            <person name="Williams K.H."/>
            <person name="Hubbard S.S."/>
            <person name="Banfield J.F."/>
        </authorList>
    </citation>
    <scope>NUCLEOTIDE SEQUENCE [LARGE SCALE GENOMIC DNA]</scope>
</reference>
<proteinExistence type="predicted"/>
<feature type="compositionally biased region" description="Low complexity" evidence="1">
    <location>
        <begin position="298"/>
        <end position="321"/>
    </location>
</feature>
<name>A0A1F6DN57_9BACT</name>
<feature type="region of interest" description="Disordered" evidence="1">
    <location>
        <begin position="298"/>
        <end position="328"/>
    </location>
</feature>
<dbReference type="AlphaFoldDB" id="A0A1F6DN57"/>
<feature type="transmembrane region" description="Helical" evidence="2">
    <location>
        <begin position="127"/>
        <end position="148"/>
    </location>
</feature>
<evidence type="ECO:0000313" key="4">
    <source>
        <dbReference type="Proteomes" id="UP000178532"/>
    </source>
</evidence>
<evidence type="ECO:0000256" key="1">
    <source>
        <dbReference type="SAM" id="MobiDB-lite"/>
    </source>
</evidence>
<accession>A0A1F6DN57</accession>
<protein>
    <submittedName>
        <fullName evidence="3">Uncharacterized protein</fullName>
    </submittedName>
</protein>
<feature type="compositionally biased region" description="Pro residues" evidence="1">
    <location>
        <begin position="49"/>
        <end position="69"/>
    </location>
</feature>
<organism evidence="3 4">
    <name type="scientific">Candidatus Kaiserbacteria bacterium RIFCSPHIGHO2_02_FULL_54_22</name>
    <dbReference type="NCBI Taxonomy" id="1798495"/>
    <lineage>
        <taxon>Bacteria</taxon>
        <taxon>Candidatus Kaiseribacteriota</taxon>
    </lineage>
</organism>
<comment type="caution">
    <text evidence="3">The sequence shown here is derived from an EMBL/GenBank/DDBJ whole genome shotgun (WGS) entry which is preliminary data.</text>
</comment>
<dbReference type="Proteomes" id="UP000178532">
    <property type="component" value="Unassembled WGS sequence"/>
</dbReference>
<keyword evidence="2" id="KW-0812">Transmembrane</keyword>
<keyword evidence="2" id="KW-0472">Membrane</keyword>
<feature type="region of interest" description="Disordered" evidence="1">
    <location>
        <begin position="34"/>
        <end position="77"/>
    </location>
</feature>
<evidence type="ECO:0000256" key="2">
    <source>
        <dbReference type="SAM" id="Phobius"/>
    </source>
</evidence>
<keyword evidence="2" id="KW-1133">Transmembrane helix</keyword>
<sequence length="386" mass="40508">MDANTPTPTSHLDSDDGLPKKYIRTLAGDMKIVEQGGTPDLAPLAPRATPEPAPVPKPVPAPPQAPLPPEVSRVGEKSSPIETYASDFSDRVKKTGAVTATILAAEQDSAPRPLRTEDIPSSSKKNLFYSIAGTMLVVIGAGAAYFSYTHFAAPPLPAVIESVPIPIFVDEREQISGSGAVLLQAIEQSVSRPLAPRTVRLLYTASSSTSDSIFSSLPLSAPDILRRNVNAVGSMAGVASAGGGSASGGNAQSPFFILSVTTYRDTFAGMLSWERMMPRDLEPLFPSYPAAVPQTVGTTTVSTGSTTLTTGSSPQAAATSTPPAPVSTPVFRDEVVVNHDVRIYRDAAGKSVVIYGYWNPTTLVIARDPGTFAEILSRLATSPTQQ</sequence>
<gene>
    <name evidence="3" type="ORF">A3C19_01935</name>
</gene>
<dbReference type="STRING" id="1798495.A3C19_01935"/>
<dbReference type="EMBL" id="MFLI01000002">
    <property type="protein sequence ID" value="OGG62834.1"/>
    <property type="molecule type" value="Genomic_DNA"/>
</dbReference>
<evidence type="ECO:0000313" key="3">
    <source>
        <dbReference type="EMBL" id="OGG62834.1"/>
    </source>
</evidence>